<feature type="transmembrane region" description="Helical" evidence="8">
    <location>
        <begin position="414"/>
        <end position="435"/>
    </location>
</feature>
<evidence type="ECO:0000256" key="4">
    <source>
        <dbReference type="ARBA" id="ARBA00022475"/>
    </source>
</evidence>
<evidence type="ECO:0000313" key="10">
    <source>
        <dbReference type="Proteomes" id="UP000676194"/>
    </source>
</evidence>
<sequence length="438" mass="46605">MILVSCLLIVLTITLVLRGVDVRLGLMGCALAIGALAGGVEKIIQEFFITLCAEKFVVPICCAMGFAYVLKHTECDQHLVRLLTNPLRRIRFFLIPGVILVGFTVNIPVISQTSTAVCIGTVVVPIMKAAGFSALTIGSTLLLGASIGGELFNPGAPELNTVAIALNVDSKTVMRSILPLILPHLLVASLVFWLLRTREEKRIVRDKEAEPQPSSQLPVNYFQAIVPLLPLAFLIVTGPPLSWIQIPKQWLTDAKSVQLFDARLIGTAMLLGCIVATASNPGKFPGIAKSFFQGVGYAFAEIVSLIVVAQCFGKSLSLIGIADRIEGFIKDHESTLLPLATIIPGAFAYVSGSGMAATSSLYKIFVQPSINLGHDPMDVGALVSIASAAGRTMSPFAAVALMSAQLTGTNPFSLVRRVAGPLIIGLIVAVVLRSLHWI</sequence>
<dbReference type="InterPro" id="IPR004669">
    <property type="entry name" value="C4_dicarb_anaerob_car"/>
</dbReference>
<evidence type="ECO:0000256" key="3">
    <source>
        <dbReference type="ARBA" id="ARBA00022448"/>
    </source>
</evidence>
<accession>A0A8E6F0W3</accession>
<keyword evidence="10" id="KW-1185">Reference proteome</keyword>
<feature type="transmembrane region" description="Helical" evidence="8">
    <location>
        <begin position="130"/>
        <end position="152"/>
    </location>
</feature>
<dbReference type="NCBIfam" id="NF037994">
    <property type="entry name" value="DcuC_1"/>
    <property type="match status" value="1"/>
</dbReference>
<dbReference type="Proteomes" id="UP000676194">
    <property type="component" value="Chromosome"/>
</dbReference>
<dbReference type="GO" id="GO:0015556">
    <property type="term" value="F:C4-dicarboxylate transmembrane transporter activity"/>
    <property type="evidence" value="ECO:0007669"/>
    <property type="project" value="InterPro"/>
</dbReference>
<evidence type="ECO:0000313" key="9">
    <source>
        <dbReference type="EMBL" id="QVL35006.1"/>
    </source>
</evidence>
<dbReference type="PANTHER" id="PTHR42002">
    <property type="entry name" value="ANAEROBIC C4-DICARBOXYLATE TRANSPORTER DCUC-RELATED"/>
    <property type="match status" value="1"/>
</dbReference>
<keyword evidence="3" id="KW-0813">Transport</keyword>
<protein>
    <submittedName>
        <fullName evidence="9">C4-dicarboxylate transporter DcuC</fullName>
    </submittedName>
</protein>
<keyword evidence="6 8" id="KW-1133">Transmembrane helix</keyword>
<evidence type="ECO:0000256" key="8">
    <source>
        <dbReference type="SAM" id="Phobius"/>
    </source>
</evidence>
<evidence type="ECO:0000256" key="1">
    <source>
        <dbReference type="ARBA" id="ARBA00004651"/>
    </source>
</evidence>
<keyword evidence="5 8" id="KW-0812">Transmembrane</keyword>
<feature type="transmembrane region" description="Helical" evidence="8">
    <location>
        <begin position="47"/>
        <end position="70"/>
    </location>
</feature>
<dbReference type="PANTHER" id="PTHR42002:SF2">
    <property type="entry name" value="ANAEROBIC C4-DICARBOXYLATE TRANSPORTER DCUC-RELATED"/>
    <property type="match status" value="1"/>
</dbReference>
<name>A0A8E6F0W3_9BACT</name>
<comment type="similarity">
    <text evidence="2">Belongs to the DcuC/DcuD transporter (TC 2.A.61) family.</text>
</comment>
<dbReference type="EMBL" id="CP074694">
    <property type="protein sequence ID" value="QVL35006.1"/>
    <property type="molecule type" value="Genomic_DNA"/>
</dbReference>
<feature type="transmembrane region" description="Helical" evidence="8">
    <location>
        <begin position="90"/>
        <end position="110"/>
    </location>
</feature>
<evidence type="ECO:0000256" key="2">
    <source>
        <dbReference type="ARBA" id="ARBA00005275"/>
    </source>
</evidence>
<evidence type="ECO:0000256" key="7">
    <source>
        <dbReference type="ARBA" id="ARBA00023136"/>
    </source>
</evidence>
<organism evidence="9 10">
    <name type="scientific">Telmatocola sphagniphila</name>
    <dbReference type="NCBI Taxonomy" id="1123043"/>
    <lineage>
        <taxon>Bacteria</taxon>
        <taxon>Pseudomonadati</taxon>
        <taxon>Planctomycetota</taxon>
        <taxon>Planctomycetia</taxon>
        <taxon>Gemmatales</taxon>
        <taxon>Gemmataceae</taxon>
    </lineage>
</organism>
<proteinExistence type="inferred from homology"/>
<evidence type="ECO:0000256" key="6">
    <source>
        <dbReference type="ARBA" id="ARBA00022989"/>
    </source>
</evidence>
<feature type="transmembrane region" description="Helical" evidence="8">
    <location>
        <begin position="379"/>
        <end position="402"/>
    </location>
</feature>
<dbReference type="GO" id="GO:0005886">
    <property type="term" value="C:plasma membrane"/>
    <property type="evidence" value="ECO:0007669"/>
    <property type="project" value="UniProtKB-SubCell"/>
</dbReference>
<feature type="transmembrane region" description="Helical" evidence="8">
    <location>
        <begin position="221"/>
        <end position="241"/>
    </location>
</feature>
<keyword evidence="7 8" id="KW-0472">Membrane</keyword>
<dbReference type="Pfam" id="PF03606">
    <property type="entry name" value="DcuC"/>
    <property type="match status" value="1"/>
</dbReference>
<dbReference type="KEGG" id="tsph:KIH39_24620"/>
<evidence type="ECO:0000256" key="5">
    <source>
        <dbReference type="ARBA" id="ARBA00022692"/>
    </source>
</evidence>
<dbReference type="InterPro" id="IPR018385">
    <property type="entry name" value="C4_dicarb_anaerob_car-like"/>
</dbReference>
<comment type="subcellular location">
    <subcellularLocation>
        <location evidence="1">Cell membrane</location>
        <topology evidence="1">Multi-pass membrane protein</topology>
    </subcellularLocation>
</comment>
<dbReference type="AlphaFoldDB" id="A0A8E6F0W3"/>
<feature type="transmembrane region" description="Helical" evidence="8">
    <location>
        <begin position="173"/>
        <end position="195"/>
    </location>
</feature>
<gene>
    <name evidence="9" type="primary">dcuC</name>
    <name evidence="9" type="ORF">KIH39_24620</name>
</gene>
<reference evidence="9" key="1">
    <citation type="submission" date="2021-05" db="EMBL/GenBank/DDBJ databases">
        <title>Complete genome sequence of the cellulolytic planctomycete Telmatocola sphagniphila SP2T and characterization of the first cellulase from planctomycetes.</title>
        <authorList>
            <person name="Rakitin A.L."/>
            <person name="Beletsky A.V."/>
            <person name="Naumoff D.G."/>
            <person name="Kulichevskaya I.S."/>
            <person name="Mardanov A.V."/>
            <person name="Ravin N.V."/>
            <person name="Dedysh S.N."/>
        </authorList>
    </citation>
    <scope>NUCLEOTIDE SEQUENCE</scope>
    <source>
        <strain evidence="9">SP2T</strain>
    </source>
</reference>
<feature type="transmembrane region" description="Helical" evidence="8">
    <location>
        <begin position="291"/>
        <end position="313"/>
    </location>
</feature>
<feature type="transmembrane region" description="Helical" evidence="8">
    <location>
        <begin position="334"/>
        <end position="359"/>
    </location>
</feature>
<keyword evidence="4" id="KW-1003">Cell membrane</keyword>